<reference evidence="7" key="1">
    <citation type="submission" date="2021-04" db="EMBL/GenBank/DDBJ databases">
        <title>Pseudaminobacter soli sp. nov., isolated from paddy soil contaminated by heavy metals.</title>
        <authorList>
            <person name="Zhang K."/>
        </authorList>
    </citation>
    <scope>NUCLEOTIDE SEQUENCE</scope>
    <source>
        <strain evidence="7">19-2017</strain>
    </source>
</reference>
<gene>
    <name evidence="7" type="ORF">KEU06_27730</name>
</gene>
<keyword evidence="5 6" id="KW-0472">Membrane</keyword>
<name>A0A942IC71_9HYPH</name>
<feature type="transmembrane region" description="Helical" evidence="6">
    <location>
        <begin position="155"/>
        <end position="178"/>
    </location>
</feature>
<dbReference type="InterPro" id="IPR001851">
    <property type="entry name" value="ABC_transp_permease"/>
</dbReference>
<sequence>MTKQLNIRDQAVWIMLVVITLIFSFAVENFATFGNFITILRQVAIIGILAMGMSFVLIAGGIDLSVGSTLALVGMVTALAMTTYQLPIEVAFILGLMIGIAIGAVNGIMVTITNMSPLIMTLGMSYVARGLAYMTNNGYPVYELPPSIKVIGQGYIFDTIPVPVVITAVIIILGTFVFNKTHLGRQIYALGGNSEAARLSGIAINQVRILAYMISGGLAAVAGIVMMSRVNSGQPLAGNGLEMDALIACVVGGISVQGGQGKAVGVIGGMFVMGVLANGMAIAGLSDYQQMVVKGGVLILVVAVDSYSRTGSLMGWLRQGK</sequence>
<accession>A0A942IC71</accession>
<evidence type="ECO:0000313" key="8">
    <source>
        <dbReference type="Proteomes" id="UP000680348"/>
    </source>
</evidence>
<proteinExistence type="predicted"/>
<dbReference type="Proteomes" id="UP000680348">
    <property type="component" value="Unassembled WGS sequence"/>
</dbReference>
<comment type="subcellular location">
    <subcellularLocation>
        <location evidence="1">Cell membrane</location>
        <topology evidence="1">Multi-pass membrane protein</topology>
    </subcellularLocation>
</comment>
<dbReference type="CDD" id="cd06579">
    <property type="entry name" value="TM_PBP1_transp_AraH_like"/>
    <property type="match status" value="1"/>
</dbReference>
<feature type="transmembrane region" description="Helical" evidence="6">
    <location>
        <begin position="66"/>
        <end position="84"/>
    </location>
</feature>
<feature type="transmembrane region" description="Helical" evidence="6">
    <location>
        <begin position="39"/>
        <end position="59"/>
    </location>
</feature>
<evidence type="ECO:0000256" key="3">
    <source>
        <dbReference type="ARBA" id="ARBA00022692"/>
    </source>
</evidence>
<keyword evidence="3 6" id="KW-0812">Transmembrane</keyword>
<comment type="caution">
    <text evidence="7">The sequence shown here is derived from an EMBL/GenBank/DDBJ whole genome shotgun (WGS) entry which is preliminary data.</text>
</comment>
<keyword evidence="8" id="KW-1185">Reference proteome</keyword>
<evidence type="ECO:0000256" key="2">
    <source>
        <dbReference type="ARBA" id="ARBA00022475"/>
    </source>
</evidence>
<dbReference type="GO" id="GO:0005886">
    <property type="term" value="C:plasma membrane"/>
    <property type="evidence" value="ECO:0007669"/>
    <property type="project" value="UniProtKB-SubCell"/>
</dbReference>
<feature type="transmembrane region" description="Helical" evidence="6">
    <location>
        <begin position="12"/>
        <end position="33"/>
    </location>
</feature>
<dbReference type="RefSeq" id="WP_188257935.1">
    <property type="nucleotide sequence ID" value="NZ_JABVCF010000024.1"/>
</dbReference>
<feature type="transmembrane region" description="Helical" evidence="6">
    <location>
        <begin position="263"/>
        <end position="285"/>
    </location>
</feature>
<feature type="transmembrane region" description="Helical" evidence="6">
    <location>
        <begin position="90"/>
        <end position="110"/>
    </location>
</feature>
<organism evidence="7 8">
    <name type="scientific">Pseudaminobacter soli</name>
    <name type="common">ex Zhang et al. 2022</name>
    <dbReference type="NCBI Taxonomy" id="2831468"/>
    <lineage>
        <taxon>Bacteria</taxon>
        <taxon>Pseudomonadati</taxon>
        <taxon>Pseudomonadota</taxon>
        <taxon>Alphaproteobacteria</taxon>
        <taxon>Hyphomicrobiales</taxon>
        <taxon>Phyllobacteriaceae</taxon>
        <taxon>Pseudaminobacter</taxon>
    </lineage>
</organism>
<evidence type="ECO:0000256" key="5">
    <source>
        <dbReference type="ARBA" id="ARBA00023136"/>
    </source>
</evidence>
<dbReference type="EMBL" id="JAGWCR010000024">
    <property type="protein sequence ID" value="MBS3652386.1"/>
    <property type="molecule type" value="Genomic_DNA"/>
</dbReference>
<protein>
    <submittedName>
        <fullName evidence="7">ABC transporter permease</fullName>
    </submittedName>
</protein>
<evidence type="ECO:0000256" key="4">
    <source>
        <dbReference type="ARBA" id="ARBA00022989"/>
    </source>
</evidence>
<keyword evidence="4 6" id="KW-1133">Transmembrane helix</keyword>
<feature type="transmembrane region" description="Helical" evidence="6">
    <location>
        <begin position="209"/>
        <end position="230"/>
    </location>
</feature>
<evidence type="ECO:0000256" key="1">
    <source>
        <dbReference type="ARBA" id="ARBA00004651"/>
    </source>
</evidence>
<dbReference type="AlphaFoldDB" id="A0A942IC71"/>
<dbReference type="Pfam" id="PF02653">
    <property type="entry name" value="BPD_transp_2"/>
    <property type="match status" value="1"/>
</dbReference>
<keyword evidence="2" id="KW-1003">Cell membrane</keyword>
<dbReference type="PANTHER" id="PTHR32196">
    <property type="entry name" value="ABC TRANSPORTER PERMEASE PROTEIN YPHD-RELATED-RELATED"/>
    <property type="match status" value="1"/>
</dbReference>
<evidence type="ECO:0000256" key="6">
    <source>
        <dbReference type="SAM" id="Phobius"/>
    </source>
</evidence>
<feature type="transmembrane region" description="Helical" evidence="6">
    <location>
        <begin position="117"/>
        <end position="135"/>
    </location>
</feature>
<dbReference type="GO" id="GO:0022857">
    <property type="term" value="F:transmembrane transporter activity"/>
    <property type="evidence" value="ECO:0007669"/>
    <property type="project" value="InterPro"/>
</dbReference>
<evidence type="ECO:0000313" key="7">
    <source>
        <dbReference type="EMBL" id="MBS3652386.1"/>
    </source>
</evidence>